<feature type="coiled-coil region" evidence="7">
    <location>
        <begin position="137"/>
        <end position="164"/>
    </location>
</feature>
<dbReference type="GO" id="GO:0005524">
    <property type="term" value="F:ATP binding"/>
    <property type="evidence" value="ECO:0007669"/>
    <property type="project" value="UniProtKB-KW"/>
</dbReference>
<keyword evidence="3 6" id="KW-0518">Myosin</keyword>
<evidence type="ECO:0000256" key="5">
    <source>
        <dbReference type="ARBA" id="ARBA00023203"/>
    </source>
</evidence>
<dbReference type="AlphaFoldDB" id="U6GS52"/>
<keyword evidence="5 6" id="KW-0009">Actin-binding</keyword>
<gene>
    <name evidence="10" type="ORF">EAH_00066370</name>
</gene>
<evidence type="ECO:0000256" key="3">
    <source>
        <dbReference type="ARBA" id="ARBA00023123"/>
    </source>
</evidence>
<feature type="domain" description="Myosin motor" evidence="9">
    <location>
        <begin position="1"/>
        <end position="186"/>
    </location>
</feature>
<evidence type="ECO:0000256" key="7">
    <source>
        <dbReference type="SAM" id="Coils"/>
    </source>
</evidence>
<dbReference type="EMBL" id="HG672363">
    <property type="protein sequence ID" value="CDI82412.1"/>
    <property type="molecule type" value="Genomic_DNA"/>
</dbReference>
<reference evidence="10" key="2">
    <citation type="submission" date="2013-10" db="EMBL/GenBank/DDBJ databases">
        <authorList>
            <person name="Aslett M."/>
        </authorList>
    </citation>
    <scope>NUCLEOTIDE SEQUENCE</scope>
    <source>
        <strain evidence="10">Houghton</strain>
    </source>
</reference>
<comment type="caution">
    <text evidence="6">Lacks conserved residue(s) required for the propagation of feature annotation.</text>
</comment>
<evidence type="ECO:0000256" key="8">
    <source>
        <dbReference type="SAM" id="MobiDB-lite"/>
    </source>
</evidence>
<accession>U6GS52</accession>
<evidence type="ECO:0000256" key="2">
    <source>
        <dbReference type="ARBA" id="ARBA00022840"/>
    </source>
</evidence>
<evidence type="ECO:0000313" key="10">
    <source>
        <dbReference type="EMBL" id="CDI82412.1"/>
    </source>
</evidence>
<dbReference type="GO" id="GO:0016459">
    <property type="term" value="C:myosin complex"/>
    <property type="evidence" value="ECO:0007669"/>
    <property type="project" value="UniProtKB-KW"/>
</dbReference>
<organism evidence="10 11">
    <name type="scientific">Eimeria acervulina</name>
    <name type="common">Coccidian parasite</name>
    <dbReference type="NCBI Taxonomy" id="5801"/>
    <lineage>
        <taxon>Eukaryota</taxon>
        <taxon>Sar</taxon>
        <taxon>Alveolata</taxon>
        <taxon>Apicomplexa</taxon>
        <taxon>Conoidasida</taxon>
        <taxon>Coccidia</taxon>
        <taxon>Eucoccidiorida</taxon>
        <taxon>Eimeriorina</taxon>
        <taxon>Eimeriidae</taxon>
        <taxon>Eimeria</taxon>
    </lineage>
</organism>
<feature type="compositionally biased region" description="Polar residues" evidence="8">
    <location>
        <begin position="592"/>
        <end position="615"/>
    </location>
</feature>
<evidence type="ECO:0000256" key="1">
    <source>
        <dbReference type="ARBA" id="ARBA00022741"/>
    </source>
</evidence>
<keyword evidence="2" id="KW-0067">ATP-binding</keyword>
<feature type="region of interest" description="Disordered" evidence="8">
    <location>
        <begin position="589"/>
        <end position="617"/>
    </location>
</feature>
<dbReference type="GO" id="GO:0005737">
    <property type="term" value="C:cytoplasm"/>
    <property type="evidence" value="ECO:0007669"/>
    <property type="project" value="TreeGrafter"/>
</dbReference>
<feature type="region of interest" description="Disordered" evidence="8">
    <location>
        <begin position="751"/>
        <end position="776"/>
    </location>
</feature>
<dbReference type="GeneID" id="25274707"/>
<evidence type="ECO:0000259" key="9">
    <source>
        <dbReference type="PROSITE" id="PS51456"/>
    </source>
</evidence>
<dbReference type="GO" id="GO:0007015">
    <property type="term" value="P:actin filament organization"/>
    <property type="evidence" value="ECO:0007669"/>
    <property type="project" value="TreeGrafter"/>
</dbReference>
<dbReference type="GO" id="GO:0051015">
    <property type="term" value="F:actin filament binding"/>
    <property type="evidence" value="ECO:0007669"/>
    <property type="project" value="TreeGrafter"/>
</dbReference>
<proteinExistence type="inferred from homology"/>
<dbReference type="InterPro" id="IPR036961">
    <property type="entry name" value="Kinesin_motor_dom_sf"/>
</dbReference>
<dbReference type="PANTHER" id="PTHR13140:SF706">
    <property type="entry name" value="DILUTE CLASS UNCONVENTIONAL MYOSIN, ISOFORM C"/>
    <property type="match status" value="1"/>
</dbReference>
<evidence type="ECO:0000256" key="4">
    <source>
        <dbReference type="ARBA" id="ARBA00023175"/>
    </source>
</evidence>
<dbReference type="OMA" id="ICARRNP"/>
<comment type="similarity">
    <text evidence="6">Belongs to the TRAFAC class myosin-kinesin ATPase superfamily. Myosin family.</text>
</comment>
<dbReference type="Proteomes" id="UP000018050">
    <property type="component" value="Unassembled WGS sequence"/>
</dbReference>
<dbReference type="InterPro" id="IPR001609">
    <property type="entry name" value="Myosin_head_motor_dom-like"/>
</dbReference>
<dbReference type="Gene3D" id="1.20.58.530">
    <property type="match status" value="1"/>
</dbReference>
<dbReference type="Pfam" id="PF00063">
    <property type="entry name" value="Myosin_head"/>
    <property type="match status" value="1"/>
</dbReference>
<feature type="compositionally biased region" description="Basic and acidic residues" evidence="8">
    <location>
        <begin position="752"/>
        <end position="764"/>
    </location>
</feature>
<dbReference type="OrthoDB" id="331205at2759"/>
<reference evidence="10" key="1">
    <citation type="submission" date="2013-10" db="EMBL/GenBank/DDBJ databases">
        <title>Genomic analysis of the causative agents of coccidiosis in chickens.</title>
        <authorList>
            <person name="Reid A.J."/>
            <person name="Blake D."/>
            <person name="Billington K."/>
            <person name="Browne H."/>
            <person name="Dunn M."/>
            <person name="Hung S."/>
            <person name="Kawahara F."/>
            <person name="Miranda-Saavedra D."/>
            <person name="Mourier T."/>
            <person name="Nagra H."/>
            <person name="Otto T.D."/>
            <person name="Rawlings N."/>
            <person name="Sanchez A."/>
            <person name="Sanders M."/>
            <person name="Subramaniam C."/>
            <person name="Tay Y."/>
            <person name="Dear P."/>
            <person name="Doerig C."/>
            <person name="Gruber A."/>
            <person name="Parkinson J."/>
            <person name="Shirley M."/>
            <person name="Wan K.L."/>
            <person name="Berriman M."/>
            <person name="Tomley F."/>
            <person name="Pain A."/>
        </authorList>
    </citation>
    <scope>NUCLEOTIDE SEQUENCE</scope>
    <source>
        <strain evidence="10">Houghton</strain>
    </source>
</reference>
<sequence length="839" mass="93062">MQPTCVRLQIEHELEHLVAKSTKSLLRHAMEQHEESQKQEGICVATTGGGQFSSITKRFLKSVKDLSQELQGPHMQLHFIRCFIPNSQMKPDKFERKTVLHQLQHSGTLALVDILHSGFPHRMPLRALAARLRKVIIPLVESRLKEQEENVQTLLNQTKATQRVGGDSKSLEEDLRIQSRIVDTLRHWNPGAARDRTLVSATLGLLPQCRPGSFICGVSLVCFKATAYGEAAALIADPGQFFKTPKDLCRLITAIQRLRWRVAVCIILHVHPTLLWLQRRALLMRKIKEAVASAAVRIILLRKHILNPLRKRVMRRLSFRHGIRLVEQMVFHHFKRMWRSFKKGLAAVVATEVEGSPWPSEAAAHTFMSRNSLSRLGSHMQSDEIAAAACTSNYHPHAVIHPWNSHIFPIIKYAGHGHMQCHHVAIHLGNKLYGVDISAALVSKGIQSFFGVSDDQAACDTHFLPAVPLIDQQHYTCTPTGLSGFPVGNSGQPLPKLGKGGQPRVVRIAKHPLCAGLFLAVDTAANLVVAAAQRDHGPESEEDALRMDLLSPASTSSGEPSTCLPVLDSRAPGLSKLVLHPSDAQCRDTSLRAPTNYPTATPCSHEQPQKRTSANPAYEDEAYLPMRLTHSPIPPGEWLPRDLLHQVTQTTQYKKACATHVHPPTVRPLSLSFAHPLRTDCAIVVCLVQSGSKSSSGNVNTLGKLIAVLIDLVRRKPVSWIPLFFASHDISICARRNPAFLQQLSEVSSNSRTERSSSATDERYSPSCQRPTARSRSTMLSTVRLQPLWGNLWAVTGPSLLAVFSVNLRCLHHPPARPEGQSCIRDPPLRLLWNMPSIP</sequence>
<dbReference type="PROSITE" id="PS51456">
    <property type="entry name" value="MYOSIN_MOTOR"/>
    <property type="match status" value="1"/>
</dbReference>
<dbReference type="RefSeq" id="XP_013248170.1">
    <property type="nucleotide sequence ID" value="XM_013392716.1"/>
</dbReference>
<dbReference type="Gene3D" id="3.40.850.10">
    <property type="entry name" value="Kinesin motor domain"/>
    <property type="match status" value="1"/>
</dbReference>
<keyword evidence="7" id="KW-0175">Coiled coil</keyword>
<dbReference type="SUPFAM" id="SSF52540">
    <property type="entry name" value="P-loop containing nucleoside triphosphate hydrolases"/>
    <property type="match status" value="1"/>
</dbReference>
<keyword evidence="11" id="KW-1185">Reference proteome</keyword>
<evidence type="ECO:0000313" key="11">
    <source>
        <dbReference type="Proteomes" id="UP000018050"/>
    </source>
</evidence>
<protein>
    <submittedName>
        <fullName evidence="10">Myosin heavy chain, related</fullName>
    </submittedName>
</protein>
<dbReference type="VEuPathDB" id="ToxoDB:EAH_00066370"/>
<name>U6GS52_EIMAC</name>
<dbReference type="InterPro" id="IPR027417">
    <property type="entry name" value="P-loop_NTPase"/>
</dbReference>
<keyword evidence="4" id="KW-0505">Motor protein</keyword>
<dbReference type="GO" id="GO:0000146">
    <property type="term" value="F:microfilament motor activity"/>
    <property type="evidence" value="ECO:0007669"/>
    <property type="project" value="TreeGrafter"/>
</dbReference>
<feature type="non-terminal residue" evidence="10">
    <location>
        <position position="839"/>
    </location>
</feature>
<feature type="compositionally biased region" description="Polar residues" evidence="8">
    <location>
        <begin position="766"/>
        <end position="776"/>
    </location>
</feature>
<dbReference type="PANTHER" id="PTHR13140">
    <property type="entry name" value="MYOSIN"/>
    <property type="match status" value="1"/>
</dbReference>
<evidence type="ECO:0000256" key="6">
    <source>
        <dbReference type="PROSITE-ProRule" id="PRU00782"/>
    </source>
</evidence>
<dbReference type="GO" id="GO:0016020">
    <property type="term" value="C:membrane"/>
    <property type="evidence" value="ECO:0007669"/>
    <property type="project" value="TreeGrafter"/>
</dbReference>
<dbReference type="Gene3D" id="1.20.120.720">
    <property type="entry name" value="Myosin VI head, motor domain, U50 subdomain"/>
    <property type="match status" value="1"/>
</dbReference>
<keyword evidence="1" id="KW-0547">Nucleotide-binding</keyword>